<gene>
    <name evidence="1" type="ORF">ALC57_13768</name>
</gene>
<sequence>MAANISLEEIRSSCYINDHYEVPDLTKENMFNGVPKTLKAFLEIVIKTHKEKNESNQVKYDKKIATLAHCIISSTRPRSFTSPILVSLSSMIHKKYAKGLIDSLSNVGLIASYKEVLKFEASIINDPANHTLTEDAYIQFVYYNADHNTCTIDGRNTFHAMSGIMIATPSSSVVSKKSIEKLKKIPSSKEIGKTGFVELKHFEKKSSNGLKSICIENIYDESDNRSYEISMQDLTWFYSKFSNKFSDGWNGFMKKLHMDFTYEASKNIPLPFVNNPPQ</sequence>
<dbReference type="EMBL" id="KQ980725">
    <property type="protein sequence ID" value="KYN14012.1"/>
    <property type="molecule type" value="Genomic_DNA"/>
</dbReference>
<protein>
    <submittedName>
        <fullName evidence="1">Uncharacterized protein</fullName>
    </submittedName>
</protein>
<organism evidence="1 2">
    <name type="scientific">Trachymyrmex cornetzi</name>
    <dbReference type="NCBI Taxonomy" id="471704"/>
    <lineage>
        <taxon>Eukaryota</taxon>
        <taxon>Metazoa</taxon>
        <taxon>Ecdysozoa</taxon>
        <taxon>Arthropoda</taxon>
        <taxon>Hexapoda</taxon>
        <taxon>Insecta</taxon>
        <taxon>Pterygota</taxon>
        <taxon>Neoptera</taxon>
        <taxon>Endopterygota</taxon>
        <taxon>Hymenoptera</taxon>
        <taxon>Apocrita</taxon>
        <taxon>Aculeata</taxon>
        <taxon>Formicoidea</taxon>
        <taxon>Formicidae</taxon>
        <taxon>Myrmicinae</taxon>
        <taxon>Trachymyrmex</taxon>
    </lineage>
</organism>
<proteinExistence type="predicted"/>
<reference evidence="1 2" key="1">
    <citation type="submission" date="2015-09" db="EMBL/GenBank/DDBJ databases">
        <title>Trachymyrmex cornetzi WGS genome.</title>
        <authorList>
            <person name="Nygaard S."/>
            <person name="Hu H."/>
            <person name="Boomsma J."/>
            <person name="Zhang G."/>
        </authorList>
    </citation>
    <scope>NUCLEOTIDE SEQUENCE [LARGE SCALE GENOMIC DNA]</scope>
    <source>
        <strain evidence="1">Tcor2-1</strain>
        <tissue evidence="1">Whole body</tissue>
    </source>
</reference>
<evidence type="ECO:0000313" key="1">
    <source>
        <dbReference type="EMBL" id="KYN14012.1"/>
    </source>
</evidence>
<dbReference type="Proteomes" id="UP000078492">
    <property type="component" value="Unassembled WGS sequence"/>
</dbReference>
<name>A0A151IZ35_9HYME</name>
<evidence type="ECO:0000313" key="2">
    <source>
        <dbReference type="Proteomes" id="UP000078492"/>
    </source>
</evidence>
<accession>A0A151IZ35</accession>
<dbReference type="AlphaFoldDB" id="A0A151IZ35"/>
<keyword evidence="2" id="KW-1185">Reference proteome</keyword>